<dbReference type="InterPro" id="IPR014868">
    <property type="entry name" value="Cadherin_pro_dom"/>
</dbReference>
<dbReference type="AlphaFoldDB" id="A0A7J6A553"/>
<evidence type="ECO:0000259" key="6">
    <source>
        <dbReference type="SMART" id="SM01055"/>
    </source>
</evidence>
<comment type="caution">
    <text evidence="7">The sequence shown here is derived from an EMBL/GenBank/DDBJ whole genome shotgun (WGS) entry which is preliminary data.</text>
</comment>
<keyword evidence="4" id="KW-0472">Membrane</keyword>
<organism evidence="7 8">
    <name type="scientific">Ameiurus melas</name>
    <name type="common">Black bullhead</name>
    <name type="synonym">Silurus melas</name>
    <dbReference type="NCBI Taxonomy" id="219545"/>
    <lineage>
        <taxon>Eukaryota</taxon>
        <taxon>Metazoa</taxon>
        <taxon>Chordata</taxon>
        <taxon>Craniata</taxon>
        <taxon>Vertebrata</taxon>
        <taxon>Euteleostomi</taxon>
        <taxon>Actinopterygii</taxon>
        <taxon>Neopterygii</taxon>
        <taxon>Teleostei</taxon>
        <taxon>Ostariophysi</taxon>
        <taxon>Siluriformes</taxon>
        <taxon>Ictaluridae</taxon>
        <taxon>Ameiurus</taxon>
    </lineage>
</organism>
<sequence length="88" mass="10133">MHFRFDDCLGNAAVRLDSSDPRFRIERDGSVYAQRDVITLNTPINFKVTAHATDDAHTWETVVRLEPEVRRRNITAFALPEEHPQGLE</sequence>
<feature type="domain" description="Cadherin prodomain" evidence="6">
    <location>
        <begin position="1"/>
        <end position="67"/>
    </location>
</feature>
<reference evidence="7 8" key="1">
    <citation type="submission" date="2020-02" db="EMBL/GenBank/DDBJ databases">
        <title>A chromosome-scale genome assembly of the black bullhead catfish (Ameiurus melas).</title>
        <authorList>
            <person name="Wen M."/>
            <person name="Zham M."/>
            <person name="Cabau C."/>
            <person name="Klopp C."/>
            <person name="Donnadieu C."/>
            <person name="Roques C."/>
            <person name="Bouchez O."/>
            <person name="Lampietro C."/>
            <person name="Jouanno E."/>
            <person name="Herpin A."/>
            <person name="Louis A."/>
            <person name="Berthelot C."/>
            <person name="Parey E."/>
            <person name="Roest-Crollius H."/>
            <person name="Braasch I."/>
            <person name="Postlethwait J."/>
            <person name="Robinson-Rechavi M."/>
            <person name="Echchiki A."/>
            <person name="Begum T."/>
            <person name="Montfort J."/>
            <person name="Schartl M."/>
            <person name="Bobe J."/>
            <person name="Guiguen Y."/>
        </authorList>
    </citation>
    <scope>NUCLEOTIDE SEQUENCE [LARGE SCALE GENOMIC DNA]</scope>
    <source>
        <strain evidence="7">M_S1</strain>
        <tissue evidence="7">Blood</tissue>
    </source>
</reference>
<keyword evidence="8" id="KW-1185">Reference proteome</keyword>
<evidence type="ECO:0000313" key="7">
    <source>
        <dbReference type="EMBL" id="KAF4077886.1"/>
    </source>
</evidence>
<accession>A0A7J6A553</accession>
<name>A0A7J6A553_AMEME</name>
<evidence type="ECO:0000256" key="1">
    <source>
        <dbReference type="ARBA" id="ARBA00004236"/>
    </source>
</evidence>
<evidence type="ECO:0000256" key="2">
    <source>
        <dbReference type="ARBA" id="ARBA00022475"/>
    </source>
</evidence>
<keyword evidence="3" id="KW-0130">Cell adhesion</keyword>
<dbReference type="SUPFAM" id="SSF49313">
    <property type="entry name" value="Cadherin-like"/>
    <property type="match status" value="1"/>
</dbReference>
<evidence type="ECO:0000256" key="3">
    <source>
        <dbReference type="ARBA" id="ARBA00022889"/>
    </source>
</evidence>
<dbReference type="InterPro" id="IPR015919">
    <property type="entry name" value="Cadherin-like_sf"/>
</dbReference>
<dbReference type="EMBL" id="JAAGNN010000017">
    <property type="protein sequence ID" value="KAF4077886.1"/>
    <property type="molecule type" value="Genomic_DNA"/>
</dbReference>
<keyword evidence="2" id="KW-1003">Cell membrane</keyword>
<keyword evidence="5" id="KW-0325">Glycoprotein</keyword>
<dbReference type="Gene3D" id="2.60.40.60">
    <property type="entry name" value="Cadherins"/>
    <property type="match status" value="1"/>
</dbReference>
<evidence type="ECO:0000256" key="4">
    <source>
        <dbReference type="ARBA" id="ARBA00023136"/>
    </source>
</evidence>
<gene>
    <name evidence="7" type="ORF">AMELA_G00193170</name>
</gene>
<dbReference type="GO" id="GO:0005509">
    <property type="term" value="F:calcium ion binding"/>
    <property type="evidence" value="ECO:0007669"/>
    <property type="project" value="InterPro"/>
</dbReference>
<protein>
    <recommendedName>
        <fullName evidence="6">Cadherin prodomain domain-containing protein</fullName>
    </recommendedName>
</protein>
<dbReference type="Proteomes" id="UP000593565">
    <property type="component" value="Unassembled WGS sequence"/>
</dbReference>
<evidence type="ECO:0000313" key="8">
    <source>
        <dbReference type="Proteomes" id="UP000593565"/>
    </source>
</evidence>
<dbReference type="Pfam" id="PF08758">
    <property type="entry name" value="Cadherin_pro"/>
    <property type="match status" value="1"/>
</dbReference>
<comment type="subcellular location">
    <subcellularLocation>
        <location evidence="1">Cell membrane</location>
    </subcellularLocation>
</comment>
<dbReference type="SMART" id="SM01055">
    <property type="entry name" value="Cadherin_pro"/>
    <property type="match status" value="1"/>
</dbReference>
<proteinExistence type="predicted"/>
<dbReference type="GO" id="GO:0005886">
    <property type="term" value="C:plasma membrane"/>
    <property type="evidence" value="ECO:0007669"/>
    <property type="project" value="UniProtKB-SubCell"/>
</dbReference>
<dbReference type="GO" id="GO:0007155">
    <property type="term" value="P:cell adhesion"/>
    <property type="evidence" value="ECO:0007669"/>
    <property type="project" value="UniProtKB-KW"/>
</dbReference>
<evidence type="ECO:0000256" key="5">
    <source>
        <dbReference type="ARBA" id="ARBA00023180"/>
    </source>
</evidence>